<protein>
    <recommendedName>
        <fullName evidence="4">Secreted protein</fullName>
    </recommendedName>
</protein>
<dbReference type="EMBL" id="JBHLWM010000008">
    <property type="protein sequence ID" value="MFC0243072.1"/>
    <property type="molecule type" value="Genomic_DNA"/>
</dbReference>
<comment type="caution">
    <text evidence="2">The sequence shown here is derived from an EMBL/GenBank/DDBJ whole genome shotgun (WGS) entry which is preliminary data.</text>
</comment>
<keyword evidence="3" id="KW-1185">Reference proteome</keyword>
<dbReference type="Proteomes" id="UP001589775">
    <property type="component" value="Unassembled WGS sequence"/>
</dbReference>
<proteinExistence type="predicted"/>
<accession>A0ABV6EXV9</accession>
<reference evidence="2 3" key="1">
    <citation type="submission" date="2024-09" db="EMBL/GenBank/DDBJ databases">
        <authorList>
            <person name="Sun Q."/>
            <person name="Mori K."/>
        </authorList>
    </citation>
    <scope>NUCLEOTIDE SEQUENCE [LARGE SCALE GENOMIC DNA]</scope>
    <source>
        <strain evidence="2 3">KCTC 23279</strain>
    </source>
</reference>
<organism evidence="2 3">
    <name type="scientific">Rhodopseudomonas telluris</name>
    <dbReference type="NCBI Taxonomy" id="644215"/>
    <lineage>
        <taxon>Bacteria</taxon>
        <taxon>Pseudomonadati</taxon>
        <taxon>Pseudomonadota</taxon>
        <taxon>Alphaproteobacteria</taxon>
        <taxon>Hyphomicrobiales</taxon>
        <taxon>Nitrobacteraceae</taxon>
        <taxon>Rhodopseudomonas</taxon>
    </lineage>
</organism>
<keyword evidence="1" id="KW-0732">Signal</keyword>
<evidence type="ECO:0000313" key="3">
    <source>
        <dbReference type="Proteomes" id="UP001589775"/>
    </source>
</evidence>
<sequence length="132" mass="14221">MMCRLAGLVLGTLLAAGGGAQAQARSLMSVPDARMEFIRACTAHMAGRWAHPVAVCGCLHDHAAAAVQDIDLREALLRGMRERGVPTIENDWIPAAKQAQISATFDKIAKPALQCMFDPADRPVGERTDLER</sequence>
<dbReference type="RefSeq" id="WP_378392253.1">
    <property type="nucleotide sequence ID" value="NZ_JBHLWM010000008.1"/>
</dbReference>
<name>A0ABV6EXV9_9BRAD</name>
<evidence type="ECO:0000256" key="1">
    <source>
        <dbReference type="SAM" id="SignalP"/>
    </source>
</evidence>
<evidence type="ECO:0000313" key="2">
    <source>
        <dbReference type="EMBL" id="MFC0243072.1"/>
    </source>
</evidence>
<gene>
    <name evidence="2" type="ORF">ACFFJ6_21465</name>
</gene>
<evidence type="ECO:0008006" key="4">
    <source>
        <dbReference type="Google" id="ProtNLM"/>
    </source>
</evidence>
<feature type="chain" id="PRO_5045494676" description="Secreted protein" evidence="1">
    <location>
        <begin position="23"/>
        <end position="132"/>
    </location>
</feature>
<feature type="signal peptide" evidence="1">
    <location>
        <begin position="1"/>
        <end position="22"/>
    </location>
</feature>